<dbReference type="OrthoDB" id="9573at2157"/>
<dbReference type="KEGG" id="gah:GAH_00627"/>
<reference evidence="3 4" key="1">
    <citation type="submission" date="2015-04" db="EMBL/GenBank/DDBJ databases">
        <title>The complete genome sequence of the hyperthermophilic, obligate iron-reducing archaeon Geoglobus ahangari strain 234T.</title>
        <authorList>
            <person name="Manzella M.P."/>
            <person name="Holmes D.E."/>
            <person name="Rocheleau J.M."/>
            <person name="Chung A."/>
            <person name="Reguera G."/>
            <person name="Kashefi K."/>
        </authorList>
    </citation>
    <scope>NUCLEOTIDE SEQUENCE [LARGE SCALE GENOMIC DNA]</scope>
    <source>
        <strain evidence="3 4">234</strain>
    </source>
</reference>
<dbReference type="PANTHER" id="PTHR34075">
    <property type="entry name" value="BLR3430 PROTEIN"/>
    <property type="match status" value="1"/>
</dbReference>
<dbReference type="InterPro" id="IPR002878">
    <property type="entry name" value="ChsH2_C"/>
</dbReference>
<feature type="domain" description="ChsH2 rubredoxin-like zinc ribbon" evidence="2">
    <location>
        <begin position="25"/>
        <end position="59"/>
    </location>
</feature>
<feature type="domain" description="ChsH2 C-terminal OB-fold" evidence="1">
    <location>
        <begin position="62"/>
        <end position="133"/>
    </location>
</feature>
<dbReference type="EMBL" id="CP011267">
    <property type="protein sequence ID" value="AKG92033.1"/>
    <property type="molecule type" value="Genomic_DNA"/>
</dbReference>
<dbReference type="Pfam" id="PF01796">
    <property type="entry name" value="OB_ChsH2_C"/>
    <property type="match status" value="1"/>
</dbReference>
<dbReference type="PANTHER" id="PTHR34075:SF4">
    <property type="entry name" value="DUF35 DOMAIN-CONTAINING PROTEIN"/>
    <property type="match status" value="1"/>
</dbReference>
<evidence type="ECO:0000313" key="3">
    <source>
        <dbReference type="EMBL" id="AKG92033.1"/>
    </source>
</evidence>
<dbReference type="InterPro" id="IPR052513">
    <property type="entry name" value="Thioester_dehydratase-like"/>
</dbReference>
<accession>A0A0F7IEN1</accession>
<dbReference type="HOGENOM" id="CLU_119412_2_0_2"/>
<dbReference type="SUPFAM" id="SSF50249">
    <property type="entry name" value="Nucleic acid-binding proteins"/>
    <property type="match status" value="1"/>
</dbReference>
<keyword evidence="4" id="KW-1185">Reference proteome</keyword>
<dbReference type="InterPro" id="IPR022002">
    <property type="entry name" value="ChsH2_Znr"/>
</dbReference>
<sequence length="151" mass="17251">MVLKIEAKWEIPYVHSAGEHATRFFEALKEKRILGVRCPRCGRVLVPPRAFCERCYVDTDEWVEVKDEGVIETLTINYARFTGLPEPPYAVGIVKLDGADTGMLAYLGGVDLSDWKKAHERLKIGTRVRAVWKDEPEGRITDILYFKPVEE</sequence>
<evidence type="ECO:0000313" key="4">
    <source>
        <dbReference type="Proteomes" id="UP000034723"/>
    </source>
</evidence>
<dbReference type="InterPro" id="IPR012340">
    <property type="entry name" value="NA-bd_OB-fold"/>
</dbReference>
<dbReference type="GeneID" id="24803207"/>
<gene>
    <name evidence="3" type="ORF">GAH_00627</name>
</gene>
<evidence type="ECO:0000259" key="2">
    <source>
        <dbReference type="Pfam" id="PF12172"/>
    </source>
</evidence>
<name>A0A0F7IEN1_9EURY</name>
<evidence type="ECO:0000259" key="1">
    <source>
        <dbReference type="Pfam" id="PF01796"/>
    </source>
</evidence>
<dbReference type="Proteomes" id="UP000034723">
    <property type="component" value="Chromosome"/>
</dbReference>
<dbReference type="AlphaFoldDB" id="A0A0F7IEN1"/>
<dbReference type="RefSeq" id="WP_084632254.1">
    <property type="nucleotide sequence ID" value="NZ_CP011267.1"/>
</dbReference>
<dbReference type="Pfam" id="PF12172">
    <property type="entry name" value="zf-ChsH2"/>
    <property type="match status" value="1"/>
</dbReference>
<proteinExistence type="predicted"/>
<organism evidence="3 4">
    <name type="scientific">Geoglobus ahangari</name>
    <dbReference type="NCBI Taxonomy" id="113653"/>
    <lineage>
        <taxon>Archaea</taxon>
        <taxon>Methanobacteriati</taxon>
        <taxon>Methanobacteriota</taxon>
        <taxon>Archaeoglobi</taxon>
        <taxon>Archaeoglobales</taxon>
        <taxon>Archaeoglobaceae</taxon>
        <taxon>Geoglobus</taxon>
    </lineage>
</organism>
<dbReference type="STRING" id="113653.GAH_00627"/>
<dbReference type="PATRIC" id="fig|113653.22.peg.627"/>
<dbReference type="InParanoid" id="A0A0F7IEN1"/>
<dbReference type="Gene3D" id="6.10.30.10">
    <property type="match status" value="1"/>
</dbReference>
<protein>
    <submittedName>
        <fullName evidence="3">Putative nucleic-acid-binding protein containing a Zn-ribbon</fullName>
    </submittedName>
</protein>